<organism evidence="6 7">
    <name type="scientific">Lutzomyia longipalpis</name>
    <name type="common">Sand fly</name>
    <dbReference type="NCBI Taxonomy" id="7200"/>
    <lineage>
        <taxon>Eukaryota</taxon>
        <taxon>Metazoa</taxon>
        <taxon>Ecdysozoa</taxon>
        <taxon>Arthropoda</taxon>
        <taxon>Hexapoda</taxon>
        <taxon>Insecta</taxon>
        <taxon>Pterygota</taxon>
        <taxon>Neoptera</taxon>
        <taxon>Endopterygota</taxon>
        <taxon>Diptera</taxon>
        <taxon>Nematocera</taxon>
        <taxon>Psychodoidea</taxon>
        <taxon>Psychodidae</taxon>
        <taxon>Lutzomyia</taxon>
        <taxon>Lutzomyia</taxon>
    </lineage>
</organism>
<proteinExistence type="predicted"/>
<dbReference type="PANTHER" id="PTHR14695">
    <property type="entry name" value="SHC SH2-DOMAIN BINDING PROTEIN 1-RELATED"/>
    <property type="match status" value="1"/>
</dbReference>
<dbReference type="InterPro" id="IPR039448">
    <property type="entry name" value="Beta_helix"/>
</dbReference>
<dbReference type="EnsemblMetazoa" id="LLOJ000869-RA">
    <property type="protein sequence ID" value="LLOJ000869-PA"/>
    <property type="gene ID" value="LLOJ000869"/>
</dbReference>
<dbReference type="InterPro" id="IPR045140">
    <property type="entry name" value="SHCBP1-like"/>
</dbReference>
<dbReference type="GO" id="GO:0007112">
    <property type="term" value="P:male meiosis cytokinesis"/>
    <property type="evidence" value="ECO:0007669"/>
    <property type="project" value="TreeGrafter"/>
</dbReference>
<comment type="subcellular location">
    <subcellularLocation>
        <location evidence="1">Cytoplasm</location>
        <location evidence="1">Cytoskeleton</location>
        <location evidence="1">Spindle</location>
    </subcellularLocation>
</comment>
<keyword evidence="7" id="KW-1185">Reference proteome</keyword>
<evidence type="ECO:0000313" key="6">
    <source>
        <dbReference type="EnsemblMetazoa" id="LLOJ000869-PA"/>
    </source>
</evidence>
<evidence type="ECO:0000313" key="7">
    <source>
        <dbReference type="Proteomes" id="UP000092461"/>
    </source>
</evidence>
<dbReference type="VEuPathDB" id="VectorBase:LLONM1_006704"/>
<dbReference type="EMBL" id="AJWK01003447">
    <property type="status" value="NOT_ANNOTATED_CDS"/>
    <property type="molecule type" value="Genomic_DNA"/>
</dbReference>
<dbReference type="GO" id="GO:0007283">
    <property type="term" value="P:spermatogenesis"/>
    <property type="evidence" value="ECO:0007669"/>
    <property type="project" value="TreeGrafter"/>
</dbReference>
<evidence type="ECO:0000259" key="5">
    <source>
        <dbReference type="Pfam" id="PF23762"/>
    </source>
</evidence>
<protein>
    <submittedName>
        <fullName evidence="6">Uncharacterized protein</fullName>
    </submittedName>
</protein>
<keyword evidence="3" id="KW-0206">Cytoskeleton</keyword>
<dbReference type="PANTHER" id="PTHR14695:SF4">
    <property type="entry name" value="PROTEIN NESSUN DORMA"/>
    <property type="match status" value="1"/>
</dbReference>
<dbReference type="Pfam" id="PF23762">
    <property type="entry name" value="SHCBP_N"/>
    <property type="match status" value="1"/>
</dbReference>
<dbReference type="SMART" id="SM00710">
    <property type="entry name" value="PbH1"/>
    <property type="match status" value="4"/>
</dbReference>
<feature type="domain" description="Right handed beta helix" evidence="4">
    <location>
        <begin position="374"/>
        <end position="504"/>
    </location>
</feature>
<dbReference type="Gene3D" id="2.160.20.10">
    <property type="entry name" value="Single-stranded right-handed beta-helix, Pectin lyase-like"/>
    <property type="match status" value="1"/>
</dbReference>
<evidence type="ECO:0000256" key="2">
    <source>
        <dbReference type="ARBA" id="ARBA00022490"/>
    </source>
</evidence>
<reference evidence="6" key="1">
    <citation type="submission" date="2020-05" db="UniProtKB">
        <authorList>
            <consortium name="EnsemblMetazoa"/>
        </authorList>
    </citation>
    <scope>IDENTIFICATION</scope>
    <source>
        <strain evidence="6">Jacobina</strain>
    </source>
</reference>
<evidence type="ECO:0000256" key="1">
    <source>
        <dbReference type="ARBA" id="ARBA00004186"/>
    </source>
</evidence>
<dbReference type="SUPFAM" id="SSF51126">
    <property type="entry name" value="Pectin lyase-like"/>
    <property type="match status" value="1"/>
</dbReference>
<evidence type="ECO:0000259" key="4">
    <source>
        <dbReference type="Pfam" id="PF13229"/>
    </source>
</evidence>
<dbReference type="InterPro" id="IPR006626">
    <property type="entry name" value="PbH1"/>
</dbReference>
<feature type="domain" description="SHC SH2" evidence="5">
    <location>
        <begin position="28"/>
        <end position="239"/>
    </location>
</feature>
<dbReference type="InterPro" id="IPR011050">
    <property type="entry name" value="Pectin_lyase_fold/virulence"/>
</dbReference>
<dbReference type="VEuPathDB" id="VectorBase:LLOJ000869"/>
<name>A0A1B0CA96_LUTLO</name>
<evidence type="ECO:0000256" key="3">
    <source>
        <dbReference type="ARBA" id="ARBA00023212"/>
    </source>
</evidence>
<dbReference type="InterPro" id="IPR057508">
    <property type="entry name" value="SHCBP-like_N"/>
</dbReference>
<dbReference type="AlphaFoldDB" id="A0A1B0CA96"/>
<sequence>MEVYEFTKTYEERYHEIQRVFQKKDNPIPASRVRLEFLIYLEKFFNIPEWQALWKIPRFRCEKMNLKFPSNILGLVSSVDFTTGIGKFSPCVDDLPENEELEEEYNVPIEQLWVSMEQDDPKFKADEAAEAIDAFRYFLTYIWLPWDAQESDHVDYFGKFVLMRLQMLCDMKTGKIRRSTAAHIREHLVETRRLSEIRDIVQEDEPSEELPKVEILVKINAQLNLLQAKLTMLQDASLREIYEAAHLDIPDKYDFIIVTESQDRLSDILGHVGNIDSGRFCNTLQNALMSSNASDRIYIGSGKHTIGFREYFNSSGSICGVKKLENVPERTEGGLKPQDVPIVCSEMQDHFLFVCNGEFTFENILFDCSNVKYGFICQDQAKLTLRNCIIRGNMRQSECGIDLKGRGSAILENCLIIDCFYGIGMKSGTKVDLIGTDIVRCEYGIFLEDDCDVTLENSNFRECTNFGIYLENVKCNGEIDEREFSDLADLQCLPGFQISGNCAGNALIEAEKMDV</sequence>
<dbReference type="Pfam" id="PF13229">
    <property type="entry name" value="Beta_helix"/>
    <property type="match status" value="1"/>
</dbReference>
<dbReference type="Proteomes" id="UP000092461">
    <property type="component" value="Unassembled WGS sequence"/>
</dbReference>
<dbReference type="GO" id="GO:0005819">
    <property type="term" value="C:spindle"/>
    <property type="evidence" value="ECO:0007669"/>
    <property type="project" value="UniProtKB-SubCell"/>
</dbReference>
<keyword evidence="2" id="KW-0963">Cytoplasm</keyword>
<accession>A0A1B0CA96</accession>
<dbReference type="InterPro" id="IPR012334">
    <property type="entry name" value="Pectin_lyas_fold"/>
</dbReference>